<accession>A0A832I6Y8</accession>
<comment type="caution">
    <text evidence="1">The sequence shown here is derived from an EMBL/GenBank/DDBJ whole genome shotgun (WGS) entry which is preliminary data.</text>
</comment>
<protein>
    <submittedName>
        <fullName evidence="1">Uncharacterized protein</fullName>
    </submittedName>
</protein>
<name>A0A832I6Y8_9THEM</name>
<dbReference type="EMBL" id="DTKQ01000047">
    <property type="protein sequence ID" value="HGZ79520.1"/>
    <property type="molecule type" value="Genomic_DNA"/>
</dbReference>
<reference evidence="1" key="1">
    <citation type="journal article" date="2020" name="mSystems">
        <title>Genome- and Community-Level Interaction Insights into Carbon Utilization and Element Cycling Functions of Hydrothermarchaeota in Hydrothermal Sediment.</title>
        <authorList>
            <person name="Zhou Z."/>
            <person name="Liu Y."/>
            <person name="Xu W."/>
            <person name="Pan J."/>
            <person name="Luo Z.H."/>
            <person name="Li M."/>
        </authorList>
    </citation>
    <scope>NUCLEOTIDE SEQUENCE [LARGE SCALE GENOMIC DNA]</scope>
    <source>
        <strain evidence="1">SpSt-86</strain>
    </source>
</reference>
<evidence type="ECO:0000313" key="1">
    <source>
        <dbReference type="EMBL" id="HGZ79520.1"/>
    </source>
</evidence>
<proteinExistence type="predicted"/>
<organism evidence="1">
    <name type="scientific">Pseudothermotoga hypogea</name>
    <dbReference type="NCBI Taxonomy" id="57487"/>
    <lineage>
        <taxon>Bacteria</taxon>
        <taxon>Thermotogati</taxon>
        <taxon>Thermotogota</taxon>
        <taxon>Thermotogae</taxon>
        <taxon>Thermotogales</taxon>
        <taxon>Thermotogaceae</taxon>
        <taxon>Pseudothermotoga</taxon>
    </lineage>
</organism>
<sequence length="121" mass="13942">MKKLLLLVITATVLAYVVTSIGFWLFENMFSVAGRVFHCNAHKLYVEGKGPAPNQYRVLSYLFVEHLFKCVPCVDTAAHTSSFEGGLASKISLPLLLTTSSILDRFFHRREKRWRQIWNFF</sequence>
<dbReference type="AlphaFoldDB" id="A0A832I6Y8"/>
<gene>
    <name evidence="1" type="ORF">ENW55_06015</name>
</gene>